<dbReference type="Proteomes" id="UP000234323">
    <property type="component" value="Unassembled WGS sequence"/>
</dbReference>
<protein>
    <submittedName>
        <fullName evidence="1">Uncharacterized protein</fullName>
    </submittedName>
</protein>
<evidence type="ECO:0000313" key="2">
    <source>
        <dbReference type="Proteomes" id="UP000234323"/>
    </source>
</evidence>
<dbReference type="EMBL" id="LLXI01001040">
    <property type="protein sequence ID" value="PKY51536.1"/>
    <property type="molecule type" value="Genomic_DNA"/>
</dbReference>
<reference evidence="1 2" key="1">
    <citation type="submission" date="2015-10" db="EMBL/GenBank/DDBJ databases">
        <title>Genome analyses suggest a sexual origin of heterokaryosis in a supposedly ancient asexual fungus.</title>
        <authorList>
            <person name="Ropars J."/>
            <person name="Sedzielewska K."/>
            <person name="Noel J."/>
            <person name="Charron P."/>
            <person name="Farinelli L."/>
            <person name="Marton T."/>
            <person name="Kruger M."/>
            <person name="Pelin A."/>
            <person name="Brachmann A."/>
            <person name="Corradi N."/>
        </authorList>
    </citation>
    <scope>NUCLEOTIDE SEQUENCE [LARGE SCALE GENOMIC DNA]</scope>
    <source>
        <strain evidence="1 2">A4</strain>
    </source>
</reference>
<keyword evidence="2" id="KW-1185">Reference proteome</keyword>
<evidence type="ECO:0000313" key="1">
    <source>
        <dbReference type="EMBL" id="PKY51536.1"/>
    </source>
</evidence>
<sequence length="76" mass="8707">MSTLSEDIIDLEEFDKPLEYDSFVTKCSVDFGEMDDSEKRIRQISIQRISIRQNVPSAKNSFDEMASAKSPSAKWN</sequence>
<name>A0A2I1GY26_9GLOM</name>
<accession>A0A2I1GY26</accession>
<organism evidence="1 2">
    <name type="scientific">Rhizophagus irregularis</name>
    <dbReference type="NCBI Taxonomy" id="588596"/>
    <lineage>
        <taxon>Eukaryota</taxon>
        <taxon>Fungi</taxon>
        <taxon>Fungi incertae sedis</taxon>
        <taxon>Mucoromycota</taxon>
        <taxon>Glomeromycotina</taxon>
        <taxon>Glomeromycetes</taxon>
        <taxon>Glomerales</taxon>
        <taxon>Glomeraceae</taxon>
        <taxon>Rhizophagus</taxon>
    </lineage>
</organism>
<dbReference type="AlphaFoldDB" id="A0A2I1GY26"/>
<gene>
    <name evidence="1" type="ORF">RhiirA4_468633</name>
</gene>
<proteinExistence type="predicted"/>
<comment type="caution">
    <text evidence="1">The sequence shown here is derived from an EMBL/GenBank/DDBJ whole genome shotgun (WGS) entry which is preliminary data.</text>
</comment>